<dbReference type="EMBL" id="LSBJ02000006">
    <property type="protein sequence ID" value="OAQ62919.2"/>
    <property type="molecule type" value="Genomic_DNA"/>
</dbReference>
<accession>A0A179FCU1</accession>
<keyword evidence="2" id="KW-1185">Reference proteome</keyword>
<dbReference type="AlphaFoldDB" id="A0A179FCU1"/>
<proteinExistence type="predicted"/>
<gene>
    <name evidence="1" type="ORF">VFPPC_08842</name>
</gene>
<organism evidence="1 2">
    <name type="scientific">Pochonia chlamydosporia 170</name>
    <dbReference type="NCBI Taxonomy" id="1380566"/>
    <lineage>
        <taxon>Eukaryota</taxon>
        <taxon>Fungi</taxon>
        <taxon>Dikarya</taxon>
        <taxon>Ascomycota</taxon>
        <taxon>Pezizomycotina</taxon>
        <taxon>Sordariomycetes</taxon>
        <taxon>Hypocreomycetidae</taxon>
        <taxon>Hypocreales</taxon>
        <taxon>Clavicipitaceae</taxon>
        <taxon>Pochonia</taxon>
    </lineage>
</organism>
<sequence>MSFVDVNAAGEQIVLVLEKLAQITADPPCAAQPPPVQPRKCSSARFLGQALIVAGMGLENLGQDVIWG</sequence>
<dbReference type="KEGG" id="pchm:VFPPC_08842"/>
<evidence type="ECO:0000313" key="1">
    <source>
        <dbReference type="EMBL" id="OAQ62919.2"/>
    </source>
</evidence>
<reference evidence="1 2" key="1">
    <citation type="journal article" date="2016" name="PLoS Pathog.">
        <title>Biosynthesis of antibiotic leucinostatins in bio-control fungus Purpureocillium lilacinum and their inhibition on phytophthora revealed by genome mining.</title>
        <authorList>
            <person name="Wang G."/>
            <person name="Liu Z."/>
            <person name="Lin R."/>
            <person name="Li E."/>
            <person name="Mao Z."/>
            <person name="Ling J."/>
            <person name="Yang Y."/>
            <person name="Yin W.B."/>
            <person name="Xie B."/>
        </authorList>
    </citation>
    <scope>NUCLEOTIDE SEQUENCE [LARGE SCALE GENOMIC DNA]</scope>
    <source>
        <strain evidence="1">170</strain>
    </source>
</reference>
<comment type="caution">
    <text evidence="1">The sequence shown here is derived from an EMBL/GenBank/DDBJ whole genome shotgun (WGS) entry which is preliminary data.</text>
</comment>
<evidence type="ECO:0000313" key="2">
    <source>
        <dbReference type="Proteomes" id="UP000078397"/>
    </source>
</evidence>
<name>A0A179FCU1_METCM</name>
<dbReference type="GeneID" id="28851472"/>
<dbReference type="Proteomes" id="UP000078397">
    <property type="component" value="Unassembled WGS sequence"/>
</dbReference>
<dbReference type="RefSeq" id="XP_018140499.2">
    <property type="nucleotide sequence ID" value="XM_018287478.2"/>
</dbReference>
<protein>
    <submittedName>
        <fullName evidence="1">Ankyrin repeats (3 copies) domain-containing protein</fullName>
    </submittedName>
</protein>